<sequence>MTKAYALAHLHNPSAHPDIIEYLERIQATLEPYEGRFLVHGPQVEVVEGEWPGSLVIIEFPSREHARDWYHSPAYQAILPLRTNNIDGSAIVFDGVRPDHDPAKMAAAMKAAMKEAAGR</sequence>
<dbReference type="RefSeq" id="WP_203928103.1">
    <property type="nucleotide sequence ID" value="NZ_BOPH01000037.1"/>
</dbReference>
<dbReference type="SUPFAM" id="SSF54909">
    <property type="entry name" value="Dimeric alpha+beta barrel"/>
    <property type="match status" value="1"/>
</dbReference>
<dbReference type="PANTHER" id="PTHR41521">
    <property type="match status" value="1"/>
</dbReference>
<proteinExistence type="predicted"/>
<dbReference type="InterPro" id="IPR010753">
    <property type="entry name" value="DUF1330"/>
</dbReference>
<dbReference type="Gene3D" id="3.30.70.100">
    <property type="match status" value="1"/>
</dbReference>
<dbReference type="AlphaFoldDB" id="A0A8J4EB75"/>
<evidence type="ECO:0000313" key="3">
    <source>
        <dbReference type="Proteomes" id="UP000635606"/>
    </source>
</evidence>
<name>A0A8J4EB75_9ACTN</name>
<comment type="caution">
    <text evidence="2">The sequence shown here is derived from an EMBL/GenBank/DDBJ whole genome shotgun (WGS) entry which is preliminary data.</text>
</comment>
<evidence type="ECO:0000259" key="1">
    <source>
        <dbReference type="Pfam" id="PF07045"/>
    </source>
</evidence>
<evidence type="ECO:0000313" key="2">
    <source>
        <dbReference type="EMBL" id="GIJ68158.1"/>
    </source>
</evidence>
<reference evidence="2" key="1">
    <citation type="submission" date="2021-01" db="EMBL/GenBank/DDBJ databases">
        <title>Whole genome shotgun sequence of Virgisporangium ochraceum NBRC 16418.</title>
        <authorList>
            <person name="Komaki H."/>
            <person name="Tamura T."/>
        </authorList>
    </citation>
    <scope>NUCLEOTIDE SEQUENCE</scope>
    <source>
        <strain evidence="2">NBRC 16418</strain>
    </source>
</reference>
<dbReference type="PANTHER" id="PTHR41521:SF4">
    <property type="entry name" value="BLR0684 PROTEIN"/>
    <property type="match status" value="1"/>
</dbReference>
<keyword evidence="3" id="KW-1185">Reference proteome</keyword>
<dbReference type="EMBL" id="BOPH01000037">
    <property type="protein sequence ID" value="GIJ68158.1"/>
    <property type="molecule type" value="Genomic_DNA"/>
</dbReference>
<protein>
    <recommendedName>
        <fullName evidence="1">DUF1330 domain-containing protein</fullName>
    </recommendedName>
</protein>
<dbReference type="Proteomes" id="UP000635606">
    <property type="component" value="Unassembled WGS sequence"/>
</dbReference>
<accession>A0A8J4EB75</accession>
<dbReference type="InterPro" id="IPR011008">
    <property type="entry name" value="Dimeric_a/b-barrel"/>
</dbReference>
<dbReference type="Pfam" id="PF07045">
    <property type="entry name" value="DUF1330"/>
    <property type="match status" value="1"/>
</dbReference>
<feature type="domain" description="DUF1330" evidence="1">
    <location>
        <begin position="3"/>
        <end position="96"/>
    </location>
</feature>
<gene>
    <name evidence="2" type="ORF">Voc01_030750</name>
</gene>
<organism evidence="2 3">
    <name type="scientific">Virgisporangium ochraceum</name>
    <dbReference type="NCBI Taxonomy" id="65505"/>
    <lineage>
        <taxon>Bacteria</taxon>
        <taxon>Bacillati</taxon>
        <taxon>Actinomycetota</taxon>
        <taxon>Actinomycetes</taxon>
        <taxon>Micromonosporales</taxon>
        <taxon>Micromonosporaceae</taxon>
        <taxon>Virgisporangium</taxon>
    </lineage>
</organism>